<evidence type="ECO:0000256" key="4">
    <source>
        <dbReference type="SAM" id="Phobius"/>
    </source>
</evidence>
<evidence type="ECO:0000256" key="2">
    <source>
        <dbReference type="ARBA" id="ARBA00022989"/>
    </source>
</evidence>
<evidence type="ECO:0000313" key="6">
    <source>
        <dbReference type="EMBL" id="MBM6703875.1"/>
    </source>
</evidence>
<dbReference type="InterPro" id="IPR036259">
    <property type="entry name" value="MFS_trans_sf"/>
</dbReference>
<evidence type="ECO:0000259" key="5">
    <source>
        <dbReference type="PROSITE" id="PS50850"/>
    </source>
</evidence>
<dbReference type="PROSITE" id="PS50850">
    <property type="entry name" value="MFS"/>
    <property type="match status" value="1"/>
</dbReference>
<feature type="transmembrane region" description="Helical" evidence="4">
    <location>
        <begin position="191"/>
        <end position="210"/>
    </location>
</feature>
<feature type="transmembrane region" description="Helical" evidence="4">
    <location>
        <begin position="21"/>
        <end position="47"/>
    </location>
</feature>
<feature type="transmembrane region" description="Helical" evidence="4">
    <location>
        <begin position="259"/>
        <end position="280"/>
    </location>
</feature>
<dbReference type="PANTHER" id="PTHR23518">
    <property type="entry name" value="C-METHYLTRANSFERASE"/>
    <property type="match status" value="1"/>
</dbReference>
<feature type="transmembrane region" description="Helical" evidence="4">
    <location>
        <begin position="292"/>
        <end position="312"/>
    </location>
</feature>
<sequence>MRRNGREAEAASGSSAAMPRVVWVLGLASLLMDISSEMIHAVLPLFLVQVLAADMLTVGFFEGIAESTALAVKLLSGVAADRFGHKKAWVLLGYGLAAAMKPVFAAADALWQVFVARFLDRVGKGLRGAPRDAILADATPPEMLSAAFGLRHSLDAAGAFIGPTIAALLLWRLAGSSSAAGAENAAVFETIFSISFIPGALCVAILYWCIQEPAPAGENECSTKATASNERQAAPRAPLAIKSLFVRVIFSAEEKAFRAVLLLGFLAAFSRFATASVAFVALRASEAGFANAWIPIALAGMNFVFSVSSYPLSRLSARLDDTKRLVVGFLLLGAAEAAFAVPDSKAFVIVGIVLLGLHLGAVQGALSALVARTSAQAWRASAFGAFSVLSSVGTFAAGLLAGALWDRVGAEMSFAAGAAMAIVAAVVALGLGPSLSRVQAEQKA</sequence>
<feature type="transmembrane region" description="Helical" evidence="4">
    <location>
        <begin position="383"/>
        <end position="405"/>
    </location>
</feature>
<comment type="caution">
    <text evidence="6">The sequence shown here is derived from an EMBL/GenBank/DDBJ whole genome shotgun (WGS) entry which is preliminary data.</text>
</comment>
<dbReference type="Pfam" id="PF07690">
    <property type="entry name" value="MFS_1"/>
    <property type="match status" value="1"/>
</dbReference>
<keyword evidence="1 4" id="KW-0812">Transmembrane</keyword>
<protein>
    <submittedName>
        <fullName evidence="6">MFS transporter</fullName>
    </submittedName>
</protein>
<keyword evidence="2 4" id="KW-1133">Transmembrane helix</keyword>
<dbReference type="PANTHER" id="PTHR23518:SF2">
    <property type="entry name" value="MAJOR FACILITATOR SUPERFAMILY TRANSPORTER"/>
    <property type="match status" value="1"/>
</dbReference>
<keyword evidence="3 4" id="KW-0472">Membrane</keyword>
<dbReference type="EMBL" id="JACJJC010000006">
    <property type="protein sequence ID" value="MBM6703875.1"/>
    <property type="molecule type" value="Genomic_DNA"/>
</dbReference>
<feature type="transmembrane region" description="Helical" evidence="4">
    <location>
        <begin position="411"/>
        <end position="431"/>
    </location>
</feature>
<dbReference type="InterPro" id="IPR020846">
    <property type="entry name" value="MFS_dom"/>
</dbReference>
<feature type="domain" description="Major facilitator superfamily (MFS) profile" evidence="5">
    <location>
        <begin position="21"/>
        <end position="436"/>
    </location>
</feature>
<proteinExistence type="predicted"/>
<feature type="transmembrane region" description="Helical" evidence="4">
    <location>
        <begin position="347"/>
        <end position="371"/>
    </location>
</feature>
<keyword evidence="7" id="KW-1185">Reference proteome</keyword>
<accession>A0ABS2DRE2</accession>
<name>A0ABS2DRE2_9BURK</name>
<dbReference type="Proteomes" id="UP000715095">
    <property type="component" value="Unassembled WGS sequence"/>
</dbReference>
<evidence type="ECO:0000256" key="3">
    <source>
        <dbReference type="ARBA" id="ARBA00023136"/>
    </source>
</evidence>
<evidence type="ECO:0000313" key="7">
    <source>
        <dbReference type="Proteomes" id="UP000715095"/>
    </source>
</evidence>
<dbReference type="CDD" id="cd17370">
    <property type="entry name" value="MFS_MJ1317_like"/>
    <property type="match status" value="1"/>
</dbReference>
<evidence type="ECO:0000256" key="1">
    <source>
        <dbReference type="ARBA" id="ARBA00022692"/>
    </source>
</evidence>
<feature type="transmembrane region" description="Helical" evidence="4">
    <location>
        <begin position="153"/>
        <end position="171"/>
    </location>
</feature>
<feature type="transmembrane region" description="Helical" evidence="4">
    <location>
        <begin position="324"/>
        <end position="341"/>
    </location>
</feature>
<dbReference type="RefSeq" id="WP_205102345.1">
    <property type="nucleotide sequence ID" value="NZ_JACJJC010000006.1"/>
</dbReference>
<reference evidence="6 7" key="1">
    <citation type="journal article" date="2021" name="Sci. Rep.">
        <title>The distribution of antibiotic resistance genes in chicken gut microbiota commensals.</title>
        <authorList>
            <person name="Juricova H."/>
            <person name="Matiasovicova J."/>
            <person name="Kubasova T."/>
            <person name="Cejkova D."/>
            <person name="Rychlik I."/>
        </authorList>
    </citation>
    <scope>NUCLEOTIDE SEQUENCE [LARGE SCALE GENOMIC DNA]</scope>
    <source>
        <strain evidence="6 7">An829</strain>
    </source>
</reference>
<dbReference type="SUPFAM" id="SSF103473">
    <property type="entry name" value="MFS general substrate transporter"/>
    <property type="match status" value="1"/>
</dbReference>
<gene>
    <name evidence="6" type="ORF">H6A60_05175</name>
</gene>
<dbReference type="Gene3D" id="1.20.1250.20">
    <property type="entry name" value="MFS general substrate transporter like domains"/>
    <property type="match status" value="1"/>
</dbReference>
<organism evidence="6 7">
    <name type="scientific">Sutterella massiliensis</name>
    <dbReference type="NCBI Taxonomy" id="1816689"/>
    <lineage>
        <taxon>Bacteria</taxon>
        <taxon>Pseudomonadati</taxon>
        <taxon>Pseudomonadota</taxon>
        <taxon>Betaproteobacteria</taxon>
        <taxon>Burkholderiales</taxon>
        <taxon>Sutterellaceae</taxon>
        <taxon>Sutterella</taxon>
    </lineage>
</organism>
<dbReference type="InterPro" id="IPR011701">
    <property type="entry name" value="MFS"/>
</dbReference>